<accession>A0A1J5S458</accession>
<feature type="region of interest" description="Disordered" evidence="1">
    <location>
        <begin position="22"/>
        <end position="41"/>
    </location>
</feature>
<name>A0A1J5S458_9ZZZZ</name>
<dbReference type="AlphaFoldDB" id="A0A1J5S458"/>
<dbReference type="EMBL" id="MLJW01000072">
    <property type="protein sequence ID" value="OIR02771.1"/>
    <property type="molecule type" value="Genomic_DNA"/>
</dbReference>
<evidence type="ECO:0000256" key="1">
    <source>
        <dbReference type="SAM" id="MobiDB-lite"/>
    </source>
</evidence>
<reference evidence="2" key="1">
    <citation type="submission" date="2016-10" db="EMBL/GenBank/DDBJ databases">
        <title>Sequence of Gallionella enrichment culture.</title>
        <authorList>
            <person name="Poehlein A."/>
            <person name="Muehling M."/>
            <person name="Daniel R."/>
        </authorList>
    </citation>
    <scope>NUCLEOTIDE SEQUENCE</scope>
</reference>
<protein>
    <submittedName>
        <fullName evidence="2">Uncharacterized protein</fullName>
    </submittedName>
</protein>
<proteinExistence type="predicted"/>
<feature type="compositionally biased region" description="Acidic residues" evidence="1">
    <location>
        <begin position="29"/>
        <end position="41"/>
    </location>
</feature>
<gene>
    <name evidence="2" type="ORF">GALL_152250</name>
</gene>
<evidence type="ECO:0000313" key="2">
    <source>
        <dbReference type="EMBL" id="OIR02771.1"/>
    </source>
</evidence>
<sequence length="41" mass="4439">MTSLFARIRAALCAVLCPSRALPLQEPDPGPDEFGENDEHA</sequence>
<organism evidence="2">
    <name type="scientific">mine drainage metagenome</name>
    <dbReference type="NCBI Taxonomy" id="410659"/>
    <lineage>
        <taxon>unclassified sequences</taxon>
        <taxon>metagenomes</taxon>
        <taxon>ecological metagenomes</taxon>
    </lineage>
</organism>
<comment type="caution">
    <text evidence="2">The sequence shown here is derived from an EMBL/GenBank/DDBJ whole genome shotgun (WGS) entry which is preliminary data.</text>
</comment>